<dbReference type="AlphaFoldDB" id="A0A1G2CHC0"/>
<sequence>MTLSVHAIAGTAVSLAFRNNPAIALLAAFFSHFLLDAFSHWHYRILSKSADGLSPFGKKLDFGPGFLKDIFRTGIDFAIGLIVSLIVSAIFFPENLWLVFWAVIASALPDALQVFYYRFKNFKPLYWFQWLHEAIHSEKRLDNEPAKGVAQQIVMAAILLFLIYYFH</sequence>
<feature type="transmembrane region" description="Helical" evidence="1">
    <location>
        <begin position="20"/>
        <end position="38"/>
    </location>
</feature>
<evidence type="ECO:0000256" key="1">
    <source>
        <dbReference type="SAM" id="Phobius"/>
    </source>
</evidence>
<dbReference type="Proteomes" id="UP000176287">
    <property type="component" value="Unassembled WGS sequence"/>
</dbReference>
<name>A0A1G2CHC0_9BACT</name>
<protein>
    <submittedName>
        <fullName evidence="2">Uncharacterized protein</fullName>
    </submittedName>
</protein>
<feature type="transmembrane region" description="Helical" evidence="1">
    <location>
        <begin position="74"/>
        <end position="92"/>
    </location>
</feature>
<feature type="transmembrane region" description="Helical" evidence="1">
    <location>
        <begin position="98"/>
        <end position="117"/>
    </location>
</feature>
<accession>A0A1G2CHC0</accession>
<keyword evidence="1" id="KW-1133">Transmembrane helix</keyword>
<organism evidence="2 3">
    <name type="scientific">Candidatus Liptonbacteria bacterium RIFCSPLOWO2_01_FULL_45_15</name>
    <dbReference type="NCBI Taxonomy" id="1798649"/>
    <lineage>
        <taxon>Bacteria</taxon>
        <taxon>Candidatus Liptoniibacteriota</taxon>
    </lineage>
</organism>
<proteinExistence type="predicted"/>
<keyword evidence="1" id="KW-0812">Transmembrane</keyword>
<reference evidence="2 3" key="1">
    <citation type="journal article" date="2016" name="Nat. Commun.">
        <title>Thousands of microbial genomes shed light on interconnected biogeochemical processes in an aquifer system.</title>
        <authorList>
            <person name="Anantharaman K."/>
            <person name="Brown C.T."/>
            <person name="Hug L.A."/>
            <person name="Sharon I."/>
            <person name="Castelle C.J."/>
            <person name="Probst A.J."/>
            <person name="Thomas B.C."/>
            <person name="Singh A."/>
            <person name="Wilkins M.J."/>
            <person name="Karaoz U."/>
            <person name="Brodie E.L."/>
            <person name="Williams K.H."/>
            <person name="Hubbard S.S."/>
            <person name="Banfield J.F."/>
        </authorList>
    </citation>
    <scope>NUCLEOTIDE SEQUENCE [LARGE SCALE GENOMIC DNA]</scope>
</reference>
<feature type="transmembrane region" description="Helical" evidence="1">
    <location>
        <begin position="149"/>
        <end position="166"/>
    </location>
</feature>
<evidence type="ECO:0000313" key="2">
    <source>
        <dbReference type="EMBL" id="OGZ00799.1"/>
    </source>
</evidence>
<keyword evidence="1" id="KW-0472">Membrane</keyword>
<gene>
    <name evidence="2" type="ORF">A3B13_00450</name>
</gene>
<evidence type="ECO:0000313" key="3">
    <source>
        <dbReference type="Proteomes" id="UP000176287"/>
    </source>
</evidence>
<dbReference type="EMBL" id="MHKZ01000012">
    <property type="protein sequence ID" value="OGZ00799.1"/>
    <property type="molecule type" value="Genomic_DNA"/>
</dbReference>
<comment type="caution">
    <text evidence="2">The sequence shown here is derived from an EMBL/GenBank/DDBJ whole genome shotgun (WGS) entry which is preliminary data.</text>
</comment>